<gene>
    <name evidence="2" type="ORF">A5742_17820</name>
</gene>
<reference evidence="2 3" key="1">
    <citation type="submission" date="2016-07" db="EMBL/GenBank/DDBJ databases">
        <authorList>
            <person name="Sutton G."/>
            <person name="Brinkac L."/>
            <person name="Sanka R."/>
            <person name="Adams M."/>
            <person name="Lau E."/>
            <person name="Kumar A."/>
            <person name="Macaden R."/>
        </authorList>
    </citation>
    <scope>NUCLEOTIDE SEQUENCE [LARGE SCALE GENOMIC DNA]</scope>
    <source>
        <strain evidence="2 3">GA-0871</strain>
    </source>
</reference>
<keyword evidence="1" id="KW-1133">Transmembrane helix</keyword>
<evidence type="ECO:0000313" key="3">
    <source>
        <dbReference type="Proteomes" id="UP000187001"/>
    </source>
</evidence>
<proteinExistence type="predicted"/>
<name>A0ABD6QUH5_MYCFO</name>
<evidence type="ECO:0008006" key="4">
    <source>
        <dbReference type="Google" id="ProtNLM"/>
    </source>
</evidence>
<feature type="transmembrane region" description="Helical" evidence="1">
    <location>
        <begin position="21"/>
        <end position="40"/>
    </location>
</feature>
<protein>
    <recommendedName>
        <fullName evidence="4">Conjugative transposon protein TcpC</fullName>
    </recommendedName>
</protein>
<dbReference type="AlphaFoldDB" id="A0ABD6QUH5"/>
<dbReference type="Proteomes" id="UP000187001">
    <property type="component" value="Unassembled WGS sequence"/>
</dbReference>
<keyword evidence="1" id="KW-0812">Transmembrane</keyword>
<evidence type="ECO:0000313" key="2">
    <source>
        <dbReference type="EMBL" id="OMC51987.1"/>
    </source>
</evidence>
<keyword evidence="1" id="KW-0472">Membrane</keyword>
<evidence type="ECO:0000256" key="1">
    <source>
        <dbReference type="SAM" id="Phobius"/>
    </source>
</evidence>
<organism evidence="2 3">
    <name type="scientific">Mycolicibacterium fortuitum</name>
    <name type="common">Mycobacterium fortuitum</name>
    <dbReference type="NCBI Taxonomy" id="1766"/>
    <lineage>
        <taxon>Bacteria</taxon>
        <taxon>Bacillati</taxon>
        <taxon>Actinomycetota</taxon>
        <taxon>Actinomycetes</taxon>
        <taxon>Mycobacteriales</taxon>
        <taxon>Mycobacteriaceae</taxon>
        <taxon>Mycolicibacterium</taxon>
    </lineage>
</organism>
<accession>A0ABD6QUH5</accession>
<dbReference type="EMBL" id="MBER01000010">
    <property type="protein sequence ID" value="OMC51987.1"/>
    <property type="molecule type" value="Genomic_DNA"/>
</dbReference>
<comment type="caution">
    <text evidence="2">The sequence shown here is derived from an EMBL/GenBank/DDBJ whole genome shotgun (WGS) entry which is preliminary data.</text>
</comment>
<sequence length="324" mass="35010">MGFFDKARKKALKLNRRTQKRLYVAVLLCGPAALIMSFIGNERINRLPAPNPVDVPAETALADKASRFGRDFLVLWLAGSAAPNSQELQARIDEISSIPGGIALPPTPFSVTDVKDLGPEKYTREPDGDRNWIFDYDVIGTAPGELTPTKRRYSVQFVQHGVSYRATRTPLPINPMATPFRVETGYPDTVDPTSALGKAVSDFADAYLKKGDNASLGRTVSGSFRDNCQCGAAPAQASPYESTETTAIYGSAVPPADAKPGTTVHVLASIKAKVSDSSFQTVTLPLEMLYTDQHQWVANNLETDARYGASTEAPSETTQAKPGR</sequence>
<dbReference type="RefSeq" id="WP_076202829.1">
    <property type="nucleotide sequence ID" value="NZ_MBER01000010.1"/>
</dbReference>